<keyword evidence="7" id="KW-0812">Transmembrane</keyword>
<dbReference type="PANTHER" id="PTHR40388:SF1">
    <property type="entry name" value="BRYOPORIN"/>
    <property type="match status" value="1"/>
</dbReference>
<keyword evidence="8" id="KW-1185">Reference proteome</keyword>
<accession>A0A6J2UUR6</accession>
<evidence type="ECO:0000313" key="8">
    <source>
        <dbReference type="Proteomes" id="UP000504632"/>
    </source>
</evidence>
<dbReference type="InParanoid" id="A0A6J2UUR6"/>
<evidence type="ECO:0000256" key="5">
    <source>
        <dbReference type="ARBA" id="ARBA00023331"/>
    </source>
</evidence>
<evidence type="ECO:0000256" key="6">
    <source>
        <dbReference type="SAM" id="MobiDB-lite"/>
    </source>
</evidence>
<dbReference type="Gene3D" id="2.60.270.20">
    <property type="entry name" value="Cytolysin/lectin"/>
    <property type="match status" value="1"/>
</dbReference>
<protein>
    <submittedName>
        <fullName evidence="9">Bryoporin-like</fullName>
    </submittedName>
</protein>
<feature type="region of interest" description="Disordered" evidence="6">
    <location>
        <begin position="1"/>
        <end position="21"/>
    </location>
</feature>
<dbReference type="GO" id="GO:0046931">
    <property type="term" value="P:pore complex assembly"/>
    <property type="evidence" value="ECO:0007669"/>
    <property type="project" value="InterPro"/>
</dbReference>
<evidence type="ECO:0000256" key="2">
    <source>
        <dbReference type="ARBA" id="ARBA00004532"/>
    </source>
</evidence>
<dbReference type="RefSeq" id="XP_030622866.1">
    <property type="nucleotide sequence ID" value="XM_030767006.1"/>
</dbReference>
<dbReference type="GO" id="GO:0046930">
    <property type="term" value="C:pore complex"/>
    <property type="evidence" value="ECO:0007669"/>
    <property type="project" value="InterPro"/>
</dbReference>
<dbReference type="GO" id="GO:0044218">
    <property type="term" value="C:other organism cell membrane"/>
    <property type="evidence" value="ECO:0007669"/>
    <property type="project" value="UniProtKB-KW"/>
</dbReference>
<comment type="subcellular location">
    <subcellularLocation>
        <location evidence="2">Nematocyst</location>
    </subcellularLocation>
    <subcellularLocation>
        <location evidence="1">Target cell membrane</location>
    </subcellularLocation>
</comment>
<dbReference type="Proteomes" id="UP000504632">
    <property type="component" value="Chromosome 3"/>
</dbReference>
<keyword evidence="3" id="KW-1052">Target cell membrane</keyword>
<dbReference type="InterPro" id="IPR015926">
    <property type="entry name" value="Cytolysin/lectin"/>
</dbReference>
<dbReference type="Pfam" id="PF06369">
    <property type="entry name" value="Anemone_cytotox"/>
    <property type="match status" value="1"/>
</dbReference>
<keyword evidence="5" id="KW-0166">Nematocyst</keyword>
<dbReference type="SUPFAM" id="SSF63724">
    <property type="entry name" value="Cytolysin/lectin"/>
    <property type="match status" value="1"/>
</dbReference>
<dbReference type="GO" id="GO:0051715">
    <property type="term" value="P:cytolysis in another organism"/>
    <property type="evidence" value="ECO:0007669"/>
    <property type="project" value="InterPro"/>
</dbReference>
<gene>
    <name evidence="9" type="primary">LOC115806334</name>
</gene>
<proteinExistence type="predicted"/>
<dbReference type="AlphaFoldDB" id="A0A6J2UUR6"/>
<dbReference type="OrthoDB" id="6132998at2759"/>
<keyword evidence="4" id="KW-1053">Target membrane</keyword>
<keyword evidence="7" id="KW-0472">Membrane</keyword>
<feature type="transmembrane region" description="Helical" evidence="7">
    <location>
        <begin position="53"/>
        <end position="76"/>
    </location>
</feature>
<dbReference type="GO" id="GO:0042151">
    <property type="term" value="C:nematocyst"/>
    <property type="evidence" value="ECO:0007669"/>
    <property type="project" value="UniProtKB-SubCell"/>
</dbReference>
<dbReference type="InterPro" id="IPR009104">
    <property type="entry name" value="Anemon_actinoporin-like"/>
</dbReference>
<dbReference type="PANTHER" id="PTHR40388">
    <property type="entry name" value="BRYOPORIN"/>
    <property type="match status" value="1"/>
</dbReference>
<dbReference type="GO" id="GO:0015267">
    <property type="term" value="F:channel activity"/>
    <property type="evidence" value="ECO:0007669"/>
    <property type="project" value="InterPro"/>
</dbReference>
<evidence type="ECO:0000256" key="7">
    <source>
        <dbReference type="SAM" id="Phobius"/>
    </source>
</evidence>
<dbReference type="GeneID" id="115806334"/>
<organism evidence="8 9">
    <name type="scientific">Chanos chanos</name>
    <name type="common">Milkfish</name>
    <name type="synonym">Mugil chanos</name>
    <dbReference type="NCBI Taxonomy" id="29144"/>
    <lineage>
        <taxon>Eukaryota</taxon>
        <taxon>Metazoa</taxon>
        <taxon>Chordata</taxon>
        <taxon>Craniata</taxon>
        <taxon>Vertebrata</taxon>
        <taxon>Euteleostomi</taxon>
        <taxon>Actinopterygii</taxon>
        <taxon>Neopterygii</taxon>
        <taxon>Teleostei</taxon>
        <taxon>Ostariophysi</taxon>
        <taxon>Gonorynchiformes</taxon>
        <taxon>Chanidae</taxon>
        <taxon>Chanos</taxon>
    </lineage>
</organism>
<evidence type="ECO:0000256" key="4">
    <source>
        <dbReference type="ARBA" id="ARBA00023298"/>
    </source>
</evidence>
<dbReference type="InterPro" id="IPR050677">
    <property type="entry name" value="Actinoporin_PFT"/>
</dbReference>
<sequence>MYSGHKSKPPSPTVDTNTEEECHFSKTANTLRGAVGVLTYELLDKKKQRSDEIIAVMFSVPYGTTVFGNWFAVGIFEKTRPCDRKLFNLMYYKDNPSMFTRAKAKHPNIVHKGNSVEIRATMSDSGKATIKVELYNKH</sequence>
<reference evidence="9" key="1">
    <citation type="submission" date="2025-08" db="UniProtKB">
        <authorList>
            <consortium name="RefSeq"/>
        </authorList>
    </citation>
    <scope>IDENTIFICATION</scope>
</reference>
<dbReference type="GO" id="GO:0006812">
    <property type="term" value="P:monoatomic cation transport"/>
    <property type="evidence" value="ECO:0007669"/>
    <property type="project" value="InterPro"/>
</dbReference>
<evidence type="ECO:0000256" key="1">
    <source>
        <dbReference type="ARBA" id="ARBA00004175"/>
    </source>
</evidence>
<name>A0A6J2UUR6_CHACN</name>
<evidence type="ECO:0000256" key="3">
    <source>
        <dbReference type="ARBA" id="ARBA00022537"/>
    </source>
</evidence>
<keyword evidence="7" id="KW-1133">Transmembrane helix</keyword>
<evidence type="ECO:0000313" key="9">
    <source>
        <dbReference type="RefSeq" id="XP_030622866.1"/>
    </source>
</evidence>